<evidence type="ECO:0000313" key="1">
    <source>
        <dbReference type="EMBL" id="TMS34669.1"/>
    </source>
</evidence>
<protein>
    <submittedName>
        <fullName evidence="1">Uncharacterized protein</fullName>
    </submittedName>
</protein>
<gene>
    <name evidence="1" type="ORF">L596_002210</name>
</gene>
<dbReference type="AlphaFoldDB" id="A0A4U8UPL2"/>
<dbReference type="EMBL" id="AZBU02000001">
    <property type="protein sequence ID" value="TMS34669.1"/>
    <property type="molecule type" value="Genomic_DNA"/>
</dbReference>
<reference evidence="1 2" key="2">
    <citation type="journal article" date="2019" name="G3 (Bethesda)">
        <title>Hybrid Assembly of the Genome of the Entomopathogenic Nematode Steinernema carpocapsae Identifies the X-Chromosome.</title>
        <authorList>
            <person name="Serra L."/>
            <person name="Macchietto M."/>
            <person name="Macias-Munoz A."/>
            <person name="McGill C.J."/>
            <person name="Rodriguez I.M."/>
            <person name="Rodriguez B."/>
            <person name="Murad R."/>
            <person name="Mortazavi A."/>
        </authorList>
    </citation>
    <scope>NUCLEOTIDE SEQUENCE [LARGE SCALE GENOMIC DNA]</scope>
    <source>
        <strain evidence="1 2">ALL</strain>
    </source>
</reference>
<sequence>MLTHINEMLDSVTRFSFQKKNLALDYAKVTHKSRVGLCPAFAFSIRHVSPFAPNERVCSSSLRLPS</sequence>
<dbReference type="Proteomes" id="UP000298663">
    <property type="component" value="Unassembled WGS sequence"/>
</dbReference>
<keyword evidence="2" id="KW-1185">Reference proteome</keyword>
<evidence type="ECO:0000313" key="2">
    <source>
        <dbReference type="Proteomes" id="UP000298663"/>
    </source>
</evidence>
<accession>A0A4U8UPL2</accession>
<comment type="caution">
    <text evidence="1">The sequence shown here is derived from an EMBL/GenBank/DDBJ whole genome shotgun (WGS) entry which is preliminary data.</text>
</comment>
<reference evidence="1 2" key="1">
    <citation type="journal article" date="2015" name="Genome Biol.">
        <title>Comparative genomics of Steinernema reveals deeply conserved gene regulatory networks.</title>
        <authorList>
            <person name="Dillman A.R."/>
            <person name="Macchietto M."/>
            <person name="Porter C.F."/>
            <person name="Rogers A."/>
            <person name="Williams B."/>
            <person name="Antoshechkin I."/>
            <person name="Lee M.M."/>
            <person name="Goodwin Z."/>
            <person name="Lu X."/>
            <person name="Lewis E.E."/>
            <person name="Goodrich-Blair H."/>
            <person name="Stock S.P."/>
            <person name="Adams B.J."/>
            <person name="Sternberg P.W."/>
            <person name="Mortazavi A."/>
        </authorList>
    </citation>
    <scope>NUCLEOTIDE SEQUENCE [LARGE SCALE GENOMIC DNA]</scope>
    <source>
        <strain evidence="1 2">ALL</strain>
    </source>
</reference>
<organism evidence="1 2">
    <name type="scientific">Steinernema carpocapsae</name>
    <name type="common">Entomopathogenic nematode</name>
    <dbReference type="NCBI Taxonomy" id="34508"/>
    <lineage>
        <taxon>Eukaryota</taxon>
        <taxon>Metazoa</taxon>
        <taxon>Ecdysozoa</taxon>
        <taxon>Nematoda</taxon>
        <taxon>Chromadorea</taxon>
        <taxon>Rhabditida</taxon>
        <taxon>Tylenchina</taxon>
        <taxon>Panagrolaimomorpha</taxon>
        <taxon>Strongyloidoidea</taxon>
        <taxon>Steinernematidae</taxon>
        <taxon>Steinernema</taxon>
    </lineage>
</organism>
<proteinExistence type="predicted"/>
<name>A0A4U8UPL2_STECR</name>